<organism evidence="1 2">
    <name type="scientific">Kordiimonas lacus</name>
    <dbReference type="NCBI Taxonomy" id="637679"/>
    <lineage>
        <taxon>Bacteria</taxon>
        <taxon>Pseudomonadati</taxon>
        <taxon>Pseudomonadota</taxon>
        <taxon>Alphaproteobacteria</taxon>
        <taxon>Kordiimonadales</taxon>
        <taxon>Kordiimonadaceae</taxon>
        <taxon>Kordiimonas</taxon>
    </lineage>
</organism>
<evidence type="ECO:0000313" key="1">
    <source>
        <dbReference type="EMBL" id="SDD61844.1"/>
    </source>
</evidence>
<evidence type="ECO:0000313" key="2">
    <source>
        <dbReference type="Proteomes" id="UP000183685"/>
    </source>
</evidence>
<reference evidence="1 2" key="1">
    <citation type="submission" date="2016-10" db="EMBL/GenBank/DDBJ databases">
        <authorList>
            <person name="de Groot N.N."/>
        </authorList>
    </citation>
    <scope>NUCLEOTIDE SEQUENCE [LARGE SCALE GENOMIC DNA]</scope>
    <source>
        <strain evidence="1 2">CGMCC 1.9109</strain>
    </source>
</reference>
<sequence length="87" mass="9622">MASQSRKGFFNWMFSPAPTGESVSEVTIGDRFQHRHSRASVWVVERISKVGASTYPLVSLSREGRPDIKKVVSIAVLQDGEDFKPAA</sequence>
<proteinExistence type="predicted"/>
<gene>
    <name evidence="1" type="ORF">SAMN04488071_1008</name>
</gene>
<dbReference type="EMBL" id="FNAK01000002">
    <property type="protein sequence ID" value="SDD61844.1"/>
    <property type="molecule type" value="Genomic_DNA"/>
</dbReference>
<protein>
    <submittedName>
        <fullName evidence="1">Uncharacterized protein</fullName>
    </submittedName>
</protein>
<keyword evidence="2" id="KW-1185">Reference proteome</keyword>
<accession>A0A1G6W7Q2</accession>
<dbReference type="OrthoDB" id="8480978at2"/>
<dbReference type="Proteomes" id="UP000183685">
    <property type="component" value="Unassembled WGS sequence"/>
</dbReference>
<dbReference type="RefSeq" id="WP_068305972.1">
    <property type="nucleotide sequence ID" value="NZ_DAIOMO010000001.1"/>
</dbReference>
<name>A0A1G6W7Q2_9PROT</name>
<dbReference type="AlphaFoldDB" id="A0A1G6W7Q2"/>